<evidence type="ECO:0000259" key="2">
    <source>
        <dbReference type="Pfam" id="PF02441"/>
    </source>
</evidence>
<dbReference type="Proteomes" id="UP000662939">
    <property type="component" value="Chromosome"/>
</dbReference>
<evidence type="ECO:0000313" key="3">
    <source>
        <dbReference type="EMBL" id="QSB06513.1"/>
    </source>
</evidence>
<dbReference type="Gene3D" id="3.40.50.1950">
    <property type="entry name" value="Flavin prenyltransferase-like"/>
    <property type="match status" value="1"/>
</dbReference>
<dbReference type="AlphaFoldDB" id="A0A895XSN3"/>
<feature type="chain" id="PRO_5038337322" evidence="1">
    <location>
        <begin position="21"/>
        <end position="179"/>
    </location>
</feature>
<protein>
    <submittedName>
        <fullName evidence="3">Flavoprotein</fullName>
    </submittedName>
</protein>
<dbReference type="InterPro" id="IPR003382">
    <property type="entry name" value="Flavoprotein"/>
</dbReference>
<dbReference type="RefSeq" id="WP_213172524.1">
    <property type="nucleotide sequence ID" value="NZ_CP070496.1"/>
</dbReference>
<dbReference type="InterPro" id="IPR036551">
    <property type="entry name" value="Flavin_trans-like"/>
</dbReference>
<dbReference type="EMBL" id="CP070496">
    <property type="protein sequence ID" value="QSB06513.1"/>
    <property type="molecule type" value="Genomic_DNA"/>
</dbReference>
<evidence type="ECO:0000313" key="4">
    <source>
        <dbReference type="Proteomes" id="UP000662939"/>
    </source>
</evidence>
<keyword evidence="4" id="KW-1185">Reference proteome</keyword>
<dbReference type="GO" id="GO:0003824">
    <property type="term" value="F:catalytic activity"/>
    <property type="evidence" value="ECO:0007669"/>
    <property type="project" value="InterPro"/>
</dbReference>
<reference evidence="3" key="1">
    <citation type="submission" date="2021-02" db="EMBL/GenBank/DDBJ databases">
        <title>Natronoglycomyces albus gen. nov., sp. nov, a haloalkaliphilic actinobacterium from a soda solonchak soil.</title>
        <authorList>
            <person name="Sorokin D.Y."/>
            <person name="Khijniak T.V."/>
            <person name="Zakharycheva A.P."/>
            <person name="Boueva O.V."/>
            <person name="Ariskina E.V."/>
            <person name="Hahnke R.L."/>
            <person name="Bunk B."/>
            <person name="Sproer C."/>
            <person name="Schumann P."/>
            <person name="Evtushenko L.I."/>
            <person name="Kublanov I.V."/>
        </authorList>
    </citation>
    <scope>NUCLEOTIDE SEQUENCE</scope>
    <source>
        <strain evidence="3">DSM 106290</strain>
    </source>
</reference>
<organism evidence="3 4">
    <name type="scientific">Natronoglycomyces albus</name>
    <dbReference type="NCBI Taxonomy" id="2811108"/>
    <lineage>
        <taxon>Bacteria</taxon>
        <taxon>Bacillati</taxon>
        <taxon>Actinomycetota</taxon>
        <taxon>Actinomycetes</taxon>
        <taxon>Glycomycetales</taxon>
        <taxon>Glycomycetaceae</taxon>
        <taxon>Natronoglycomyces</taxon>
    </lineage>
</organism>
<gene>
    <name evidence="3" type="ORF">JQS30_06310</name>
</gene>
<evidence type="ECO:0000256" key="1">
    <source>
        <dbReference type="SAM" id="SignalP"/>
    </source>
</evidence>
<sequence length="179" mass="19369">MTSTRTVYLIVCAASPAADAIVFIEHATASAWDCHVIGTPAARKFLDIDAIETSSGNKVTFDHRRPNEAKRGRPPADMAVIAPATANTINRLAAGIGGNYALDVASELIGANVPITIVPFVNTMLANRKPFQTALHSLKQEGVHVLIEHEGSRPHSPRKGPEHRAVFPWKEALRDYSQT</sequence>
<dbReference type="Pfam" id="PF02441">
    <property type="entry name" value="Flavoprotein"/>
    <property type="match status" value="1"/>
</dbReference>
<dbReference type="KEGG" id="nav:JQS30_06310"/>
<proteinExistence type="predicted"/>
<feature type="domain" description="Flavoprotein" evidence="2">
    <location>
        <begin position="7"/>
        <end position="138"/>
    </location>
</feature>
<keyword evidence="1" id="KW-0732">Signal</keyword>
<dbReference type="SUPFAM" id="SSF52507">
    <property type="entry name" value="Homo-oligomeric flavin-containing Cys decarboxylases, HFCD"/>
    <property type="match status" value="1"/>
</dbReference>
<name>A0A895XSN3_9ACTN</name>
<accession>A0A895XSN3</accession>
<feature type="signal peptide" evidence="1">
    <location>
        <begin position="1"/>
        <end position="20"/>
    </location>
</feature>